<name>V5GYN2_IXORI</name>
<proteinExistence type="evidence at transcript level"/>
<evidence type="ECO:0000256" key="1">
    <source>
        <dbReference type="SAM" id="SignalP"/>
    </source>
</evidence>
<reference evidence="2" key="1">
    <citation type="journal article" date="2015" name="Sci. Rep.">
        <title>Tissue- and time-dependent transcription in Ixodes ricinus salivary glands and midguts when blood feeding on the vertebrate host.</title>
        <authorList>
            <person name="Kotsyfakis M."/>
            <person name="Schwarz A."/>
            <person name="Erhart J."/>
            <person name="Ribeiro J.M."/>
        </authorList>
    </citation>
    <scope>NUCLEOTIDE SEQUENCE</scope>
    <source>
        <tissue evidence="2">Salivary gland and midgut</tissue>
    </source>
</reference>
<feature type="signal peptide" evidence="1">
    <location>
        <begin position="1"/>
        <end position="20"/>
    </location>
</feature>
<keyword evidence="1" id="KW-0732">Signal</keyword>
<feature type="chain" id="PRO_5004734641" evidence="1">
    <location>
        <begin position="21"/>
        <end position="98"/>
    </location>
</feature>
<sequence>MRSSFIFCLLAMYYIASANATFCWNISGVPCSIFCHDHYGGSELRLKDPGTPCKMPGGRDGKCENGECKKKNKVKIHRDFSEDHRATLHKGHNVEVTL</sequence>
<protein>
    <submittedName>
        <fullName evidence="2">Putative secreted protein</fullName>
    </submittedName>
</protein>
<organism evidence="2">
    <name type="scientific">Ixodes ricinus</name>
    <name type="common">Common tick</name>
    <name type="synonym">Acarus ricinus</name>
    <dbReference type="NCBI Taxonomy" id="34613"/>
    <lineage>
        <taxon>Eukaryota</taxon>
        <taxon>Metazoa</taxon>
        <taxon>Ecdysozoa</taxon>
        <taxon>Arthropoda</taxon>
        <taxon>Chelicerata</taxon>
        <taxon>Arachnida</taxon>
        <taxon>Acari</taxon>
        <taxon>Parasitiformes</taxon>
        <taxon>Ixodida</taxon>
        <taxon>Ixodoidea</taxon>
        <taxon>Ixodidae</taxon>
        <taxon>Ixodinae</taxon>
        <taxon>Ixodes</taxon>
    </lineage>
</organism>
<evidence type="ECO:0000313" key="2">
    <source>
        <dbReference type="EMBL" id="JAB75710.1"/>
    </source>
</evidence>
<dbReference type="EMBL" id="GANP01008758">
    <property type="protein sequence ID" value="JAB75710.1"/>
    <property type="molecule type" value="mRNA"/>
</dbReference>
<accession>V5GYN2</accession>
<dbReference type="AlphaFoldDB" id="V5GYN2"/>